<evidence type="ECO:0000313" key="3">
    <source>
        <dbReference type="EMBL" id="MFC4233096.1"/>
    </source>
</evidence>
<evidence type="ECO:0000256" key="2">
    <source>
        <dbReference type="SAM" id="SignalP"/>
    </source>
</evidence>
<comment type="caution">
    <text evidence="3">The sequence shown here is derived from an EMBL/GenBank/DDBJ whole genome shotgun (WGS) entry which is preliminary data.</text>
</comment>
<feature type="chain" id="PRO_5045534649" description="Pentapeptide MXKDX repeat protein" evidence="2">
    <location>
        <begin position="20"/>
        <end position="68"/>
    </location>
</feature>
<dbReference type="EMBL" id="JBHSDC010000029">
    <property type="protein sequence ID" value="MFC4233096.1"/>
    <property type="molecule type" value="Genomic_DNA"/>
</dbReference>
<evidence type="ECO:0008006" key="5">
    <source>
        <dbReference type="Google" id="ProtNLM"/>
    </source>
</evidence>
<protein>
    <recommendedName>
        <fullName evidence="5">Pentapeptide MXKDX repeat protein</fullName>
    </recommendedName>
</protein>
<keyword evidence="2" id="KW-0732">Signal</keyword>
<feature type="region of interest" description="Disordered" evidence="1">
    <location>
        <begin position="44"/>
        <end position="68"/>
    </location>
</feature>
<dbReference type="RefSeq" id="WP_379015220.1">
    <property type="nucleotide sequence ID" value="NZ_JBHSDC010000029.1"/>
</dbReference>
<keyword evidence="4" id="KW-1185">Reference proteome</keyword>
<evidence type="ECO:0000256" key="1">
    <source>
        <dbReference type="SAM" id="MobiDB-lite"/>
    </source>
</evidence>
<dbReference type="Proteomes" id="UP001595906">
    <property type="component" value="Unassembled WGS sequence"/>
</dbReference>
<gene>
    <name evidence="3" type="ORF">ACFOW1_14435</name>
</gene>
<proteinExistence type="predicted"/>
<reference evidence="4" key="1">
    <citation type="journal article" date="2019" name="Int. J. Syst. Evol. Microbiol.">
        <title>The Global Catalogue of Microorganisms (GCM) 10K type strain sequencing project: providing services to taxonomists for standard genome sequencing and annotation.</title>
        <authorList>
            <consortium name="The Broad Institute Genomics Platform"/>
            <consortium name="The Broad Institute Genome Sequencing Center for Infectious Disease"/>
            <person name="Wu L."/>
            <person name="Ma J."/>
        </authorList>
    </citation>
    <scope>NUCLEOTIDE SEQUENCE [LARGE SCALE GENOMIC DNA]</scope>
    <source>
        <strain evidence="4">CECT 8010</strain>
    </source>
</reference>
<evidence type="ECO:0000313" key="4">
    <source>
        <dbReference type="Proteomes" id="UP001595906"/>
    </source>
</evidence>
<feature type="compositionally biased region" description="Basic and acidic residues" evidence="1">
    <location>
        <begin position="44"/>
        <end position="55"/>
    </location>
</feature>
<accession>A0ABV8Q2D7</accession>
<organism evidence="3 4">
    <name type="scientific">Parasediminibacterium paludis</name>
    <dbReference type="NCBI Taxonomy" id="908966"/>
    <lineage>
        <taxon>Bacteria</taxon>
        <taxon>Pseudomonadati</taxon>
        <taxon>Bacteroidota</taxon>
        <taxon>Chitinophagia</taxon>
        <taxon>Chitinophagales</taxon>
        <taxon>Chitinophagaceae</taxon>
        <taxon>Parasediminibacterium</taxon>
    </lineage>
</organism>
<feature type="signal peptide" evidence="2">
    <location>
        <begin position="1"/>
        <end position="19"/>
    </location>
</feature>
<name>A0ABV8Q2D7_9BACT</name>
<sequence length="68" mass="7390">MKKLFVLAAATLVMGSVWAHEGGKKEKKCSKDKECCKKMDGKECGKKMDKKDGKTADANATKPTVKKA</sequence>